<evidence type="ECO:0000256" key="4">
    <source>
        <dbReference type="ARBA" id="ARBA00022695"/>
    </source>
</evidence>
<evidence type="ECO:0000256" key="9">
    <source>
        <dbReference type="ARBA" id="ARBA00022842"/>
    </source>
</evidence>
<dbReference type="InterPro" id="IPR037068">
    <property type="entry name" value="DNA_primase_core_N_sf"/>
</dbReference>
<dbReference type="InterPro" id="IPR006295">
    <property type="entry name" value="DNA_primase_DnaG"/>
</dbReference>
<dbReference type="RefSeq" id="WP_129687696.1">
    <property type="nucleotide sequence ID" value="NZ_LR214970.1"/>
</dbReference>
<evidence type="ECO:0000313" key="15">
    <source>
        <dbReference type="Proteomes" id="UP000290942"/>
    </source>
</evidence>
<dbReference type="Gene3D" id="3.90.980.10">
    <property type="entry name" value="DNA primase, catalytic core, N-terminal domain"/>
    <property type="match status" value="1"/>
</dbReference>
<dbReference type="Gene3D" id="3.90.580.10">
    <property type="entry name" value="Zinc finger, CHC2-type domain"/>
    <property type="match status" value="1"/>
</dbReference>
<dbReference type="InterPro" id="IPR013264">
    <property type="entry name" value="DNAG_N"/>
</dbReference>
<name>A0A449A962_9BACT</name>
<evidence type="ECO:0000256" key="5">
    <source>
        <dbReference type="ARBA" id="ARBA00022705"/>
    </source>
</evidence>
<dbReference type="Gene3D" id="3.40.1360.10">
    <property type="match status" value="1"/>
</dbReference>
<keyword evidence="8 12" id="KW-0862">Zinc</keyword>
<evidence type="ECO:0000256" key="1">
    <source>
        <dbReference type="ARBA" id="ARBA00022478"/>
    </source>
</evidence>
<dbReference type="InterPro" id="IPR036977">
    <property type="entry name" value="DNA_primase_Znf_CHC2"/>
</dbReference>
<dbReference type="GO" id="GO:0005737">
    <property type="term" value="C:cytoplasm"/>
    <property type="evidence" value="ECO:0007669"/>
    <property type="project" value="TreeGrafter"/>
</dbReference>
<comment type="function">
    <text evidence="12">RNA polymerase that catalyzes the synthesis of short RNA molecules used as primers for DNA polymerase during DNA replication.</text>
</comment>
<dbReference type="InterPro" id="IPR006171">
    <property type="entry name" value="TOPRIM_dom"/>
</dbReference>
<feature type="zinc finger region" description="CHC2-type" evidence="12">
    <location>
        <begin position="39"/>
        <end position="63"/>
    </location>
</feature>
<gene>
    <name evidence="12 14" type="primary">dnaG</name>
    <name evidence="14" type="ORF">NCTC10122_00400</name>
</gene>
<evidence type="ECO:0000256" key="8">
    <source>
        <dbReference type="ARBA" id="ARBA00022833"/>
    </source>
</evidence>
<dbReference type="Pfam" id="PF08275">
    <property type="entry name" value="DNAG_N"/>
    <property type="match status" value="1"/>
</dbReference>
<sequence length="632" mass="73079">MSTKLKQIHDDIIGKIDIVNELAKHITLTRKGQSYVSLCPFHDDSNPSMNISSHKQIFKCFVCGEGGDVVKFVSKFKKITYTDALKYLLNEYNISYDQNTFYDANSKYNETDLAIFDLLERVNSLFKLEFNKLKNSKLNDFYTSRKLTPQLINDFDIGYADPLVFEKIFSDEINQNKLLFIRAGLINTNTNTFIFKNRVTFAIRNNDGKIVGFSARSIDKNEKPKYINSSESKLFQKSQILYNYYLAKNNIKDNTLIICEGFFDVIALYKANFKNSVGLMGTALTTKHLPFLKDKKIILFLDGDEAGQSASIKSAQFLLANNINVNIVNNKTKMDPDEILNQLGPNKINELINHSVDSLDFIFNTLIVRHNVSSGEQNNLTNISKFIHEFNEYIKFAPTNAQEFYTNKIKEKFKYDASKDIESSSLNQTFNDFDADYEFNNFAHLNDIDNYTPMFGNEPINQTPHFAISKKKNKKINKLSNVDKLFYLILYHDDLRELFIEKAANENTLRWKTHGWEPYQIDIYQNITNNPKLTSEQKDRMIQQLSDNFEPSLKLNELIKSFNSNNSQAEKISDFMFIYDLAKIESFKTNTSKIINPDNKFLFSSSNAALEQQTEDTRQLIKKIEGKYGKNK</sequence>
<dbReference type="GO" id="GO:1990077">
    <property type="term" value="C:primosome complex"/>
    <property type="evidence" value="ECO:0007669"/>
    <property type="project" value="UniProtKB-KW"/>
</dbReference>
<keyword evidence="9" id="KW-0460">Magnesium</keyword>
<dbReference type="SMART" id="SM00400">
    <property type="entry name" value="ZnF_CHCC"/>
    <property type="match status" value="1"/>
</dbReference>
<dbReference type="PANTHER" id="PTHR30313:SF2">
    <property type="entry name" value="DNA PRIMASE"/>
    <property type="match status" value="1"/>
</dbReference>
<comment type="domain">
    <text evidence="12">Contains an N-terminal zinc-binding domain, a central core domain that contains the primase activity, and a C-terminal DnaB-binding domain.</text>
</comment>
<evidence type="ECO:0000256" key="7">
    <source>
        <dbReference type="ARBA" id="ARBA00022771"/>
    </source>
</evidence>
<dbReference type="InterPro" id="IPR050219">
    <property type="entry name" value="DnaG_primase"/>
</dbReference>
<evidence type="ECO:0000256" key="3">
    <source>
        <dbReference type="ARBA" id="ARBA00022679"/>
    </source>
</evidence>
<evidence type="ECO:0000256" key="6">
    <source>
        <dbReference type="ARBA" id="ARBA00022723"/>
    </source>
</evidence>
<evidence type="ECO:0000313" key="14">
    <source>
        <dbReference type="EMBL" id="VEU60798.1"/>
    </source>
</evidence>
<keyword evidence="7 12" id="KW-0863">Zinc-finger</keyword>
<dbReference type="Proteomes" id="UP000290942">
    <property type="component" value="Chromosome"/>
</dbReference>
<dbReference type="InterPro" id="IPR002694">
    <property type="entry name" value="Znf_CHC2"/>
</dbReference>
<proteinExistence type="inferred from homology"/>
<evidence type="ECO:0000256" key="2">
    <source>
        <dbReference type="ARBA" id="ARBA00022515"/>
    </source>
</evidence>
<dbReference type="AlphaFoldDB" id="A0A449A962"/>
<dbReference type="GO" id="GO:0006269">
    <property type="term" value="P:DNA replication, synthesis of primer"/>
    <property type="evidence" value="ECO:0007669"/>
    <property type="project" value="UniProtKB-UniRule"/>
</dbReference>
<dbReference type="GO" id="GO:0008270">
    <property type="term" value="F:zinc ion binding"/>
    <property type="evidence" value="ECO:0007669"/>
    <property type="project" value="UniProtKB-UniRule"/>
</dbReference>
<dbReference type="EC" id="2.7.7.101" evidence="12"/>
<keyword evidence="4 12" id="KW-0548">Nucleotidyltransferase</keyword>
<comment type="subunit">
    <text evidence="12">Monomer. Interacts with DnaB.</text>
</comment>
<evidence type="ECO:0000256" key="12">
    <source>
        <dbReference type="HAMAP-Rule" id="MF_00974"/>
    </source>
</evidence>
<dbReference type="HAMAP" id="MF_00974">
    <property type="entry name" value="DNA_primase_DnaG"/>
    <property type="match status" value="1"/>
</dbReference>
<dbReference type="PANTHER" id="PTHR30313">
    <property type="entry name" value="DNA PRIMASE"/>
    <property type="match status" value="1"/>
</dbReference>
<keyword evidence="11 12" id="KW-0804">Transcription</keyword>
<comment type="cofactor">
    <cofactor evidence="12">
        <name>Zn(2+)</name>
        <dbReference type="ChEBI" id="CHEBI:29105"/>
    </cofactor>
    <text evidence="12">Binds 1 zinc ion per monomer.</text>
</comment>
<feature type="domain" description="Toprim" evidence="13">
    <location>
        <begin position="254"/>
        <end position="333"/>
    </location>
</feature>
<dbReference type="InterPro" id="IPR034151">
    <property type="entry name" value="TOPRIM_DnaG_bac"/>
</dbReference>
<dbReference type="SMART" id="SM00493">
    <property type="entry name" value="TOPRIM"/>
    <property type="match status" value="1"/>
</dbReference>
<dbReference type="GO" id="GO:0003899">
    <property type="term" value="F:DNA-directed RNA polymerase activity"/>
    <property type="evidence" value="ECO:0007669"/>
    <property type="project" value="UniProtKB-UniRule"/>
</dbReference>
<comment type="similarity">
    <text evidence="12">Belongs to the DnaG primase family.</text>
</comment>
<dbReference type="CDD" id="cd03364">
    <property type="entry name" value="TOPRIM_DnaG_primases"/>
    <property type="match status" value="1"/>
</dbReference>
<dbReference type="SUPFAM" id="SSF56731">
    <property type="entry name" value="DNA primase core"/>
    <property type="match status" value="1"/>
</dbReference>
<dbReference type="Pfam" id="PF13155">
    <property type="entry name" value="Toprim_2"/>
    <property type="match status" value="1"/>
</dbReference>
<evidence type="ECO:0000259" key="13">
    <source>
        <dbReference type="PROSITE" id="PS50880"/>
    </source>
</evidence>
<comment type="catalytic activity">
    <reaction evidence="12">
        <text>ssDNA + n NTP = ssDNA/pppN(pN)n-1 hybrid + (n-1) diphosphate.</text>
        <dbReference type="EC" id="2.7.7.101"/>
    </reaction>
</comment>
<keyword evidence="6 12" id="KW-0479">Metal-binding</keyword>
<keyword evidence="1 12" id="KW-0240">DNA-directed RNA polymerase</keyword>
<dbReference type="SUPFAM" id="SSF57783">
    <property type="entry name" value="Zinc beta-ribbon"/>
    <property type="match status" value="1"/>
</dbReference>
<keyword evidence="10 12" id="KW-0238">DNA-binding</keyword>
<dbReference type="EMBL" id="LR214970">
    <property type="protein sequence ID" value="VEU60798.1"/>
    <property type="molecule type" value="Genomic_DNA"/>
</dbReference>
<protein>
    <recommendedName>
        <fullName evidence="12">DNA primase</fullName>
        <ecNumber evidence="12">2.7.7.101</ecNumber>
    </recommendedName>
</protein>
<keyword evidence="2 12" id="KW-0639">Primosome</keyword>
<dbReference type="NCBIfam" id="TIGR01391">
    <property type="entry name" value="dnaG"/>
    <property type="match status" value="1"/>
</dbReference>
<reference evidence="14 15" key="1">
    <citation type="submission" date="2019-01" db="EMBL/GenBank/DDBJ databases">
        <authorList>
            <consortium name="Pathogen Informatics"/>
        </authorList>
    </citation>
    <scope>NUCLEOTIDE SEQUENCE [LARGE SCALE GENOMIC DNA]</scope>
    <source>
        <strain evidence="14 15">NCTC10122</strain>
    </source>
</reference>
<dbReference type="GO" id="GO:0000428">
    <property type="term" value="C:DNA-directed RNA polymerase complex"/>
    <property type="evidence" value="ECO:0007669"/>
    <property type="project" value="UniProtKB-KW"/>
</dbReference>
<dbReference type="InterPro" id="IPR030846">
    <property type="entry name" value="DnaG_bac"/>
</dbReference>
<accession>A0A449A962</accession>
<evidence type="ECO:0000256" key="10">
    <source>
        <dbReference type="ARBA" id="ARBA00023125"/>
    </source>
</evidence>
<dbReference type="GO" id="GO:0003677">
    <property type="term" value="F:DNA binding"/>
    <property type="evidence" value="ECO:0007669"/>
    <property type="project" value="UniProtKB-KW"/>
</dbReference>
<dbReference type="PROSITE" id="PS50880">
    <property type="entry name" value="TOPRIM"/>
    <property type="match status" value="1"/>
</dbReference>
<evidence type="ECO:0000256" key="11">
    <source>
        <dbReference type="ARBA" id="ARBA00023163"/>
    </source>
</evidence>
<keyword evidence="3 12" id="KW-0808">Transferase</keyword>
<keyword evidence="5 12" id="KW-0235">DNA replication</keyword>
<organism evidence="14 15">
    <name type="scientific">Mycoplasmopsis bovigenitalium</name>
    <dbReference type="NCBI Taxonomy" id="2112"/>
    <lineage>
        <taxon>Bacteria</taxon>
        <taxon>Bacillati</taxon>
        <taxon>Mycoplasmatota</taxon>
        <taxon>Mycoplasmoidales</taxon>
        <taxon>Metamycoplasmataceae</taxon>
        <taxon>Mycoplasmopsis</taxon>
    </lineage>
</organism>
<dbReference type="Pfam" id="PF01807">
    <property type="entry name" value="Zn_ribbon_DnaG"/>
    <property type="match status" value="1"/>
</dbReference>